<accession>A0A1H7GD09</accession>
<reference evidence="1 2" key="1">
    <citation type="submission" date="2016-10" db="EMBL/GenBank/DDBJ databases">
        <authorList>
            <person name="de Groot N.N."/>
        </authorList>
    </citation>
    <scope>NUCLEOTIDE SEQUENCE [LARGE SCALE GENOMIC DNA]</scope>
    <source>
        <strain evidence="1 2">DSM 43357</strain>
    </source>
</reference>
<name>A0A1H7GD09_9ACTN</name>
<organism evidence="1 2">
    <name type="scientific">Nonomuraea pusilla</name>
    <dbReference type="NCBI Taxonomy" id="46177"/>
    <lineage>
        <taxon>Bacteria</taxon>
        <taxon>Bacillati</taxon>
        <taxon>Actinomycetota</taxon>
        <taxon>Actinomycetes</taxon>
        <taxon>Streptosporangiales</taxon>
        <taxon>Streptosporangiaceae</taxon>
        <taxon>Nonomuraea</taxon>
    </lineage>
</organism>
<evidence type="ECO:0000313" key="1">
    <source>
        <dbReference type="EMBL" id="SEK33685.1"/>
    </source>
</evidence>
<dbReference type="EMBL" id="FOBF01000001">
    <property type="protein sequence ID" value="SEK33685.1"/>
    <property type="molecule type" value="Genomic_DNA"/>
</dbReference>
<protein>
    <submittedName>
        <fullName evidence="1">Uncharacterized protein</fullName>
    </submittedName>
</protein>
<evidence type="ECO:0000313" key="2">
    <source>
        <dbReference type="Proteomes" id="UP000198953"/>
    </source>
</evidence>
<sequence>MVPPVLGSALQGELRASLGRSERAALPEGTTGGAAIVKKYGEPWIRVSYLAGGWGEDGRPYGQ</sequence>
<proteinExistence type="predicted"/>
<keyword evidence="2" id="KW-1185">Reference proteome</keyword>
<dbReference type="Proteomes" id="UP000198953">
    <property type="component" value="Unassembled WGS sequence"/>
</dbReference>
<dbReference type="AlphaFoldDB" id="A0A1H7GD09"/>
<gene>
    <name evidence="1" type="ORF">SAMN05660976_00301</name>
</gene>